<dbReference type="EMBL" id="CAIIXF020000002">
    <property type="protein sequence ID" value="CAH1777645.1"/>
    <property type="molecule type" value="Genomic_DNA"/>
</dbReference>
<dbReference type="PRINTS" id="PR00741">
    <property type="entry name" value="GLHYDRLASE29"/>
</dbReference>
<dbReference type="InterPro" id="IPR057739">
    <property type="entry name" value="Glyco_hydro_29_N"/>
</dbReference>
<protein>
    <recommendedName>
        <fullName evidence="5">alpha-L-fucosidase</fullName>
        <ecNumber evidence="5">3.2.1.51</ecNumber>
    </recommendedName>
</protein>
<keyword evidence="6 10" id="KW-0732">Signal</keyword>
<dbReference type="InterPro" id="IPR013780">
    <property type="entry name" value="Glyco_hydro_b"/>
</dbReference>
<evidence type="ECO:0000259" key="11">
    <source>
        <dbReference type="Pfam" id="PF01120"/>
    </source>
</evidence>
<dbReference type="Pfam" id="PF01120">
    <property type="entry name" value="Alpha_L_fucos"/>
    <property type="match status" value="1"/>
</dbReference>
<dbReference type="FunFam" id="3.20.20.80:FF:000027">
    <property type="entry name" value="Alpha-L-fucosidase"/>
    <property type="match status" value="1"/>
</dbReference>
<keyword evidence="7 10" id="KW-0378">Hydrolase</keyword>
<dbReference type="GO" id="GO:0006004">
    <property type="term" value="P:fucose metabolic process"/>
    <property type="evidence" value="ECO:0007669"/>
    <property type="project" value="InterPro"/>
</dbReference>
<dbReference type="PIRSF" id="PIRSF001092">
    <property type="entry name" value="Alpha-L-fucosidase"/>
    <property type="match status" value="1"/>
</dbReference>
<evidence type="ECO:0000256" key="1">
    <source>
        <dbReference type="ARBA" id="ARBA00000321"/>
    </source>
</evidence>
<feature type="domain" description="Alpha-L-fucosidase C-terminal" evidence="12">
    <location>
        <begin position="368"/>
        <end position="461"/>
    </location>
</feature>
<evidence type="ECO:0000259" key="12">
    <source>
        <dbReference type="Pfam" id="PF16757"/>
    </source>
</evidence>
<feature type="signal peptide" evidence="10">
    <location>
        <begin position="1"/>
        <end position="26"/>
    </location>
</feature>
<organism evidence="13 14">
    <name type="scientific">Owenia fusiformis</name>
    <name type="common">Polychaete worm</name>
    <dbReference type="NCBI Taxonomy" id="6347"/>
    <lineage>
        <taxon>Eukaryota</taxon>
        <taxon>Metazoa</taxon>
        <taxon>Spiralia</taxon>
        <taxon>Lophotrochozoa</taxon>
        <taxon>Annelida</taxon>
        <taxon>Polychaeta</taxon>
        <taxon>Sedentaria</taxon>
        <taxon>Canalipalpata</taxon>
        <taxon>Sabellida</taxon>
        <taxon>Oweniida</taxon>
        <taxon>Oweniidae</taxon>
        <taxon>Owenia</taxon>
    </lineage>
</organism>
<keyword evidence="8" id="KW-0325">Glycoprotein</keyword>
<dbReference type="SMART" id="SM00812">
    <property type="entry name" value="Alpha_L_fucos"/>
    <property type="match status" value="1"/>
</dbReference>
<sequence length="465" mass="54287">MAETKIKTNQIFLITLALTLIPLVHGRYEPTWESIDSRPLPTWYDEAKFGIFIHWGVFSVPSFANEWFWKNWIGFQQQKYIDFMKKNYKPGFKYQDFAPQFQAEMFDPYEWAKLFEDAGAKYVVLTTKHHEGFCNWPTKYSWMWNAGDVGPNRDLVGDLAKAIRNSTDLRFGTYFSHFEWYNPLYNDDLLHLFFTKAYPSQVSLPQLRELVMNYEPDIVWTDGDSGPYWYWKSTEFLAWLYNDSPVKDKVVVNDRWGGTECHHGGYYTCQDHYVPGHLVKHKWENCMTIDKYSWGYRRDAQLEDFENSTSLIHQLVETVSCGGNLLLNIGPTHDGRIMPIFQDRLSDMGKWLKINGQAIYKSKPWRAQQDNMTKNTWYTSQVDEKSTTVYAILLDYPSQTAQNQLIVNLGEPITSPATNVTLVGYPKLLKWSPIGDSGISIIWPDLNFNQVPCKHAWVLRLDGVK</sequence>
<evidence type="ECO:0000256" key="10">
    <source>
        <dbReference type="PIRNR" id="PIRNR001092"/>
    </source>
</evidence>
<comment type="similarity">
    <text evidence="4 10">Belongs to the glycosyl hydrolase 29 family.</text>
</comment>
<feature type="chain" id="PRO_5042621246" description="alpha-L-fucosidase" evidence="10">
    <location>
        <begin position="27"/>
        <end position="465"/>
    </location>
</feature>
<evidence type="ECO:0000256" key="9">
    <source>
        <dbReference type="ARBA" id="ARBA00023295"/>
    </source>
</evidence>
<evidence type="ECO:0000256" key="8">
    <source>
        <dbReference type="ARBA" id="ARBA00023180"/>
    </source>
</evidence>
<accession>A0A8J1THT5</accession>
<comment type="caution">
    <text evidence="13">The sequence shown here is derived from an EMBL/GenBank/DDBJ whole genome shotgun (WGS) entry which is preliminary data.</text>
</comment>
<keyword evidence="14" id="KW-1185">Reference proteome</keyword>
<reference evidence="13" key="1">
    <citation type="submission" date="2022-03" db="EMBL/GenBank/DDBJ databases">
        <authorList>
            <person name="Martin C."/>
        </authorList>
    </citation>
    <scope>NUCLEOTIDE SEQUENCE</scope>
</reference>
<dbReference type="SUPFAM" id="SSF51445">
    <property type="entry name" value="(Trans)glycosidases"/>
    <property type="match status" value="1"/>
</dbReference>
<dbReference type="GO" id="GO:0004560">
    <property type="term" value="F:alpha-L-fucosidase activity"/>
    <property type="evidence" value="ECO:0007669"/>
    <property type="project" value="UniProtKB-EC"/>
</dbReference>
<evidence type="ECO:0000256" key="3">
    <source>
        <dbReference type="ARBA" id="ARBA00004071"/>
    </source>
</evidence>
<evidence type="ECO:0000256" key="2">
    <source>
        <dbReference type="ARBA" id="ARBA00000419"/>
    </source>
</evidence>
<dbReference type="OrthoDB" id="6039950at2759"/>
<dbReference type="Gene3D" id="3.20.20.80">
    <property type="entry name" value="Glycosidases"/>
    <property type="match status" value="1"/>
</dbReference>
<dbReference type="Gene3D" id="2.60.40.1180">
    <property type="entry name" value="Golgi alpha-mannosidase II"/>
    <property type="match status" value="1"/>
</dbReference>
<evidence type="ECO:0000256" key="4">
    <source>
        <dbReference type="ARBA" id="ARBA00007951"/>
    </source>
</evidence>
<dbReference type="InterPro" id="IPR031919">
    <property type="entry name" value="Fucosidase_C"/>
</dbReference>
<dbReference type="InterPro" id="IPR016286">
    <property type="entry name" value="FUC_metazoa-typ"/>
</dbReference>
<comment type="catalytic activity">
    <reaction evidence="1">
        <text>a neolactoside IV(2)-alpha-Fuc-nLc4Cer(d18:1(4E)) + H2O = a neolactoside nLc4Cer(d18:1(4E)) + L-fucose</text>
        <dbReference type="Rhea" id="RHEA:48224"/>
        <dbReference type="ChEBI" id="CHEBI:2181"/>
        <dbReference type="ChEBI" id="CHEBI:15377"/>
        <dbReference type="ChEBI" id="CHEBI:17006"/>
        <dbReference type="ChEBI" id="CHEBI:28691"/>
    </reaction>
    <physiologicalReaction direction="left-to-right" evidence="1">
        <dbReference type="Rhea" id="RHEA:48225"/>
    </physiologicalReaction>
</comment>
<dbReference type="AlphaFoldDB" id="A0A8J1THT5"/>
<dbReference type="Proteomes" id="UP000749559">
    <property type="component" value="Unassembled WGS sequence"/>
</dbReference>
<dbReference type="InterPro" id="IPR018526">
    <property type="entry name" value="Glyco_hydro_29_CS"/>
</dbReference>
<dbReference type="InterPro" id="IPR000933">
    <property type="entry name" value="Glyco_hydro_29"/>
</dbReference>
<comment type="function">
    <text evidence="3">Alpha-L-fucosidase is responsible for hydrolyzing the alpha-1,6-linked fucose joined to the reducing-end N-acetylglucosamine of the carbohydrate moieties of glycoproteins.</text>
</comment>
<feature type="domain" description="Glycoside hydrolase family 29 N-terminal" evidence="11">
    <location>
        <begin position="25"/>
        <end position="357"/>
    </location>
</feature>
<comment type="catalytic activity">
    <reaction evidence="2">
        <text>a neolactoside IV(2)-alpha-Fuc-nLc4Cer(d18:0) + H2O = a neolactoside nLc4Cer(d18:0) + L-fucose</text>
        <dbReference type="Rhea" id="RHEA:49308"/>
        <dbReference type="ChEBI" id="CHEBI:2181"/>
        <dbReference type="ChEBI" id="CHEBI:15377"/>
        <dbReference type="ChEBI" id="CHEBI:91119"/>
        <dbReference type="ChEBI" id="CHEBI:91121"/>
    </reaction>
    <physiologicalReaction direction="left-to-right" evidence="2">
        <dbReference type="Rhea" id="RHEA:49309"/>
    </physiologicalReaction>
</comment>
<dbReference type="EC" id="3.2.1.51" evidence="5"/>
<dbReference type="PROSITE" id="PS00385">
    <property type="entry name" value="ALPHA_L_FUCOSIDASE"/>
    <property type="match status" value="1"/>
</dbReference>
<name>A0A8J1THT5_OWEFU</name>
<evidence type="ECO:0000256" key="7">
    <source>
        <dbReference type="ARBA" id="ARBA00022801"/>
    </source>
</evidence>
<evidence type="ECO:0000313" key="13">
    <source>
        <dbReference type="EMBL" id="CAH1777645.1"/>
    </source>
</evidence>
<dbReference type="PANTHER" id="PTHR10030:SF37">
    <property type="entry name" value="ALPHA-L-FUCOSIDASE-RELATED"/>
    <property type="match status" value="1"/>
</dbReference>
<evidence type="ECO:0000313" key="14">
    <source>
        <dbReference type="Proteomes" id="UP000749559"/>
    </source>
</evidence>
<proteinExistence type="inferred from homology"/>
<evidence type="ECO:0000256" key="5">
    <source>
        <dbReference type="ARBA" id="ARBA00012662"/>
    </source>
</evidence>
<dbReference type="Pfam" id="PF16757">
    <property type="entry name" value="Fucosidase_C"/>
    <property type="match status" value="1"/>
</dbReference>
<evidence type="ECO:0000256" key="6">
    <source>
        <dbReference type="ARBA" id="ARBA00022729"/>
    </source>
</evidence>
<dbReference type="InterPro" id="IPR017853">
    <property type="entry name" value="GH"/>
</dbReference>
<keyword evidence="9 10" id="KW-0326">Glycosidase</keyword>
<dbReference type="GO" id="GO:0016139">
    <property type="term" value="P:glycoside catabolic process"/>
    <property type="evidence" value="ECO:0007669"/>
    <property type="project" value="TreeGrafter"/>
</dbReference>
<dbReference type="PANTHER" id="PTHR10030">
    <property type="entry name" value="ALPHA-L-FUCOSIDASE"/>
    <property type="match status" value="1"/>
</dbReference>
<gene>
    <name evidence="13" type="ORF">OFUS_LOCUS4653</name>
</gene>
<dbReference type="GO" id="GO:0005764">
    <property type="term" value="C:lysosome"/>
    <property type="evidence" value="ECO:0007669"/>
    <property type="project" value="TreeGrafter"/>
</dbReference>